<feature type="region of interest" description="Disordered" evidence="1">
    <location>
        <begin position="210"/>
        <end position="234"/>
    </location>
</feature>
<comment type="caution">
    <text evidence="3">The sequence shown here is derived from an EMBL/GenBank/DDBJ whole genome shotgun (WGS) entry which is preliminary data.</text>
</comment>
<feature type="chain" id="PRO_5015565479" description="TNFR-Cys domain-containing protein" evidence="2">
    <location>
        <begin position="18"/>
        <end position="234"/>
    </location>
</feature>
<evidence type="ECO:0000313" key="4">
    <source>
        <dbReference type="Proteomes" id="UP000239388"/>
    </source>
</evidence>
<dbReference type="EMBL" id="PUIB01000011">
    <property type="protein sequence ID" value="PQO38155.1"/>
    <property type="molecule type" value="Genomic_DNA"/>
</dbReference>
<dbReference type="RefSeq" id="WP_105353340.1">
    <property type="nucleotide sequence ID" value="NZ_PUIB01000011.1"/>
</dbReference>
<evidence type="ECO:0008006" key="5">
    <source>
        <dbReference type="Google" id="ProtNLM"/>
    </source>
</evidence>
<name>A0A2S8G128_9BACT</name>
<dbReference type="PROSITE" id="PS51257">
    <property type="entry name" value="PROKAR_LIPOPROTEIN"/>
    <property type="match status" value="1"/>
</dbReference>
<feature type="compositionally biased region" description="Polar residues" evidence="1">
    <location>
        <begin position="210"/>
        <end position="221"/>
    </location>
</feature>
<proteinExistence type="predicted"/>
<organism evidence="3 4">
    <name type="scientific">Blastopirellula marina</name>
    <dbReference type="NCBI Taxonomy" id="124"/>
    <lineage>
        <taxon>Bacteria</taxon>
        <taxon>Pseudomonadati</taxon>
        <taxon>Planctomycetota</taxon>
        <taxon>Planctomycetia</taxon>
        <taxon>Pirellulales</taxon>
        <taxon>Pirellulaceae</taxon>
        <taxon>Blastopirellula</taxon>
    </lineage>
</organism>
<dbReference type="OrthoDB" id="264177at2"/>
<reference evidence="3 4" key="1">
    <citation type="submission" date="2018-02" db="EMBL/GenBank/DDBJ databases">
        <title>Comparative genomes isolates from brazilian mangrove.</title>
        <authorList>
            <person name="Araujo J.E."/>
            <person name="Taketani R.G."/>
            <person name="Silva M.C.P."/>
            <person name="Loureco M.V."/>
            <person name="Andreote F.D."/>
        </authorList>
    </citation>
    <scope>NUCLEOTIDE SEQUENCE [LARGE SCALE GENOMIC DNA]</scope>
    <source>
        <strain evidence="3 4">NAP PRIS-MGV</strain>
    </source>
</reference>
<gene>
    <name evidence="3" type="ORF">C5Y98_08760</name>
</gene>
<evidence type="ECO:0000313" key="3">
    <source>
        <dbReference type="EMBL" id="PQO38155.1"/>
    </source>
</evidence>
<sequence>MMSRHLILGLFTVAILAAVGCRTVPSCNSCQLGAVTSGHGHGCGCDDCQATCGDSCSCGAVGTVCKKDCGPNYDICLPKIPFAEMRQRIRNGLTCGAGCSGEVYWGEWISDPPKCDPCDCFGNYAGPQAGPCRPGLLGIRRGDDSCNGLCDPGAPCTSCAAQAKYRSTGYVETIPAEGTIIYDSEVPQSTGPMVPTPASPSDEIMYEMNSMPQPSYPTSTPAGRHPAKLGRGTL</sequence>
<evidence type="ECO:0000256" key="1">
    <source>
        <dbReference type="SAM" id="MobiDB-lite"/>
    </source>
</evidence>
<dbReference type="AlphaFoldDB" id="A0A2S8G128"/>
<feature type="signal peptide" evidence="2">
    <location>
        <begin position="1"/>
        <end position="17"/>
    </location>
</feature>
<protein>
    <recommendedName>
        <fullName evidence="5">TNFR-Cys domain-containing protein</fullName>
    </recommendedName>
</protein>
<accession>A0A2S8G128</accession>
<evidence type="ECO:0000256" key="2">
    <source>
        <dbReference type="SAM" id="SignalP"/>
    </source>
</evidence>
<dbReference type="Proteomes" id="UP000239388">
    <property type="component" value="Unassembled WGS sequence"/>
</dbReference>
<keyword evidence="2" id="KW-0732">Signal</keyword>